<protein>
    <submittedName>
        <fullName evidence="2">Uncharacterized protein</fullName>
    </submittedName>
</protein>
<name>A0A177AEW4_9PEZI</name>
<accession>A0A177AEW4</accession>
<organism evidence="2">
    <name type="scientific">Pseudogymnoascus destructans</name>
    <dbReference type="NCBI Taxonomy" id="655981"/>
    <lineage>
        <taxon>Eukaryota</taxon>
        <taxon>Fungi</taxon>
        <taxon>Dikarya</taxon>
        <taxon>Ascomycota</taxon>
        <taxon>Pezizomycotina</taxon>
        <taxon>Leotiomycetes</taxon>
        <taxon>Thelebolales</taxon>
        <taxon>Thelebolaceae</taxon>
        <taxon>Pseudogymnoascus</taxon>
    </lineage>
</organism>
<dbReference type="EMBL" id="KV441391">
    <property type="protein sequence ID" value="OAF60659.1"/>
    <property type="molecule type" value="Genomic_DNA"/>
</dbReference>
<proteinExistence type="predicted"/>
<keyword evidence="1" id="KW-1133">Transmembrane helix</keyword>
<reference evidence="2" key="1">
    <citation type="submission" date="2016-03" db="EMBL/GenBank/DDBJ databases">
        <title>Updated assembly of Pseudogymnoascus destructans, the fungus causing white-nose syndrome of bats.</title>
        <authorList>
            <person name="Palmer J.M."/>
            <person name="Drees K.P."/>
            <person name="Foster J.T."/>
            <person name="Lindner D.L."/>
        </authorList>
    </citation>
    <scope>NUCLEOTIDE SEQUENCE [LARGE SCALE GENOMIC DNA]</scope>
    <source>
        <strain evidence="2">20631-21</strain>
    </source>
</reference>
<evidence type="ECO:0000256" key="1">
    <source>
        <dbReference type="SAM" id="Phobius"/>
    </source>
</evidence>
<keyword evidence="1" id="KW-0472">Membrane</keyword>
<evidence type="ECO:0000313" key="2">
    <source>
        <dbReference type="EMBL" id="OAF60659.1"/>
    </source>
</evidence>
<dbReference type="AlphaFoldDB" id="A0A177AEW4"/>
<keyword evidence="1" id="KW-0812">Transmembrane</keyword>
<gene>
    <name evidence="2" type="ORF">VC83_03392</name>
</gene>
<feature type="transmembrane region" description="Helical" evidence="1">
    <location>
        <begin position="88"/>
        <end position="106"/>
    </location>
</feature>
<dbReference type="RefSeq" id="XP_024325940.1">
    <property type="nucleotide sequence ID" value="XM_024467040.1"/>
</dbReference>
<dbReference type="Proteomes" id="UP000077154">
    <property type="component" value="Unassembled WGS sequence"/>
</dbReference>
<dbReference type="VEuPathDB" id="FungiDB:GMDG_01267"/>
<sequence>MTDLDDLGDKDDKATRTTRQGCDVDATWMRPCDGRIHITPSFILQPPTPNTTHPIFTHHAHILGAKQPRNYAMAGNRRCNNSCLTPPILTLTLTLLTLTLISLYWAGPALRREAVALTHTAAGLNKANQPNNIFSSLIYLPLDELGGDLYVSTKRGLFIHIFNVFLTTARHDERSARTR</sequence>
<dbReference type="GeneID" id="36286469"/>